<organism evidence="3 4">
    <name type="scientific">Exiguobacterium antarcticum</name>
    <dbReference type="NCBI Taxonomy" id="132920"/>
    <lineage>
        <taxon>Bacteria</taxon>
        <taxon>Bacillati</taxon>
        <taxon>Bacillota</taxon>
        <taxon>Bacilli</taxon>
        <taxon>Bacillales</taxon>
        <taxon>Bacillales Family XII. Incertae Sedis</taxon>
        <taxon>Exiguobacterium</taxon>
    </lineage>
</organism>
<keyword evidence="1" id="KW-0812">Transmembrane</keyword>
<gene>
    <name evidence="3" type="ORF">QK289_12285</name>
</gene>
<evidence type="ECO:0000313" key="4">
    <source>
        <dbReference type="Proteomes" id="UP001243286"/>
    </source>
</evidence>
<evidence type="ECO:0000259" key="2">
    <source>
        <dbReference type="Pfam" id="PF09990"/>
    </source>
</evidence>
<protein>
    <recommendedName>
        <fullName evidence="2">DUF2231 domain-containing protein</fullName>
    </recommendedName>
</protein>
<feature type="transmembrane region" description="Helical" evidence="1">
    <location>
        <begin position="81"/>
        <end position="100"/>
    </location>
</feature>
<comment type="caution">
    <text evidence="3">The sequence shown here is derived from an EMBL/GenBank/DDBJ whole genome shotgun (WGS) entry which is preliminary data.</text>
</comment>
<dbReference type="RefSeq" id="WP_282356783.1">
    <property type="nucleotide sequence ID" value="NZ_JASBQV010000021.1"/>
</dbReference>
<sequence>MLGGIPLHPLLVHMPIGLLLFATLLLLGSLKWTQLKLFSLITLVVGLLSGIAAYLTGDGAEEFAESQLNVARDAIHLHEDFALYSLLTFGLSLALLLLHYRSKKKQPLLIASLVIAIIGSGLLTYAGHLGGQMVYVK</sequence>
<feature type="transmembrane region" description="Helical" evidence="1">
    <location>
        <begin position="12"/>
        <end position="30"/>
    </location>
</feature>
<name>A0ABT6R4Q3_9BACL</name>
<evidence type="ECO:0000256" key="1">
    <source>
        <dbReference type="SAM" id="Phobius"/>
    </source>
</evidence>
<keyword evidence="1" id="KW-1133">Transmembrane helix</keyword>
<dbReference type="Proteomes" id="UP001243286">
    <property type="component" value="Unassembled WGS sequence"/>
</dbReference>
<keyword evidence="4" id="KW-1185">Reference proteome</keyword>
<feature type="domain" description="DUF2231" evidence="2">
    <location>
        <begin position="4"/>
        <end position="136"/>
    </location>
</feature>
<reference evidence="3 4" key="1">
    <citation type="submission" date="2023-04" db="EMBL/GenBank/DDBJ databases">
        <title>Antarctic isolates genomes.</title>
        <authorList>
            <person name="Dimov S.G."/>
        </authorList>
    </citation>
    <scope>NUCLEOTIDE SEQUENCE [LARGE SCALE GENOMIC DNA]</scope>
    <source>
        <strain evidence="3 4">AL19</strain>
    </source>
</reference>
<feature type="transmembrane region" description="Helical" evidence="1">
    <location>
        <begin position="107"/>
        <end position="127"/>
    </location>
</feature>
<proteinExistence type="predicted"/>
<evidence type="ECO:0000313" key="3">
    <source>
        <dbReference type="EMBL" id="MDI3235788.1"/>
    </source>
</evidence>
<dbReference type="InterPro" id="IPR019251">
    <property type="entry name" value="DUF2231_TM"/>
</dbReference>
<keyword evidence="1" id="KW-0472">Membrane</keyword>
<accession>A0ABT6R4Q3</accession>
<dbReference type="EMBL" id="JASBQV010000021">
    <property type="protein sequence ID" value="MDI3235788.1"/>
    <property type="molecule type" value="Genomic_DNA"/>
</dbReference>
<feature type="transmembrane region" description="Helical" evidence="1">
    <location>
        <begin position="37"/>
        <end position="56"/>
    </location>
</feature>
<dbReference type="Pfam" id="PF09990">
    <property type="entry name" value="DUF2231"/>
    <property type="match status" value="1"/>
</dbReference>